<evidence type="ECO:0000256" key="6">
    <source>
        <dbReference type="RuleBase" id="RU364146"/>
    </source>
</evidence>
<gene>
    <name evidence="8" type="primary">NUT2</name>
    <name evidence="6" type="synonym">MED10</name>
    <name evidence="8" type="ORF">CFO_g1239</name>
</gene>
<reference evidence="8 9" key="1">
    <citation type="submission" date="2015-04" db="EMBL/GenBank/DDBJ databases">
        <title>Genome sequence of Ceratocystis platani, a major pathogen of plane trees.</title>
        <authorList>
            <person name="Belbahri L."/>
        </authorList>
    </citation>
    <scope>NUCLEOTIDE SEQUENCE [LARGE SCALE GENOMIC DNA]</scope>
    <source>
        <strain evidence="8 9">CFO</strain>
    </source>
</reference>
<comment type="function">
    <text evidence="6">Component of the Mediator complex, a coactivator involved in the regulated transcription of nearly all RNA polymerase II-dependent genes. Mediator functions as a bridge to convey information from gene-specific regulatory proteins to the basal RNA polymerase II transcription machinery. Mediator is recruited to promoters by direct interactions with regulatory proteins and serves as a scaffold for the assembly of a functional preinitiation complex with RNA polymerase II and the general transcription factors.</text>
</comment>
<dbReference type="OrthoDB" id="337270at2759"/>
<keyword evidence="6" id="KW-0010">Activator</keyword>
<keyword evidence="4 6" id="KW-0804">Transcription</keyword>
<sequence length="171" mass="18655">MTTSTNPLHDKLEDQIRNVVEDMFKIMVITANYDAGGRPSKEILATSIKTLDASLQQVYQTASHNANALPTVPPELVQYVEGGRNPEIYTREFVELVHRGNQVMRGKMHAFAQFRDVLADHICVSMPELRDDVLAVVEATGGRAPPFNPLLCPGTAGTQANGQTPGPENGD</sequence>
<evidence type="ECO:0000256" key="4">
    <source>
        <dbReference type="ARBA" id="ARBA00023163"/>
    </source>
</evidence>
<feature type="region of interest" description="Disordered" evidence="7">
    <location>
        <begin position="148"/>
        <end position="171"/>
    </location>
</feature>
<comment type="subcellular location">
    <subcellularLocation>
        <location evidence="1 6">Nucleus</location>
    </subcellularLocation>
</comment>
<dbReference type="AlphaFoldDB" id="A0A0F8DKK2"/>
<organism evidence="8 9">
    <name type="scientific">Ceratocystis fimbriata f. sp. platani</name>
    <dbReference type="NCBI Taxonomy" id="88771"/>
    <lineage>
        <taxon>Eukaryota</taxon>
        <taxon>Fungi</taxon>
        <taxon>Dikarya</taxon>
        <taxon>Ascomycota</taxon>
        <taxon>Pezizomycotina</taxon>
        <taxon>Sordariomycetes</taxon>
        <taxon>Hypocreomycetidae</taxon>
        <taxon>Microascales</taxon>
        <taxon>Ceratocystidaceae</taxon>
        <taxon>Ceratocystis</taxon>
    </lineage>
</organism>
<protein>
    <recommendedName>
        <fullName evidence="6">Mediator of RNA polymerase II transcription subunit 10</fullName>
    </recommendedName>
    <alternativeName>
        <fullName evidence="6">Mediator complex subunit 10</fullName>
    </alternativeName>
</protein>
<evidence type="ECO:0000313" key="9">
    <source>
        <dbReference type="Proteomes" id="UP000034841"/>
    </source>
</evidence>
<evidence type="ECO:0000256" key="7">
    <source>
        <dbReference type="SAM" id="MobiDB-lite"/>
    </source>
</evidence>
<evidence type="ECO:0000313" key="8">
    <source>
        <dbReference type="EMBL" id="KKF96419.1"/>
    </source>
</evidence>
<dbReference type="GO" id="GO:0006357">
    <property type="term" value="P:regulation of transcription by RNA polymerase II"/>
    <property type="evidence" value="ECO:0007669"/>
    <property type="project" value="InterPro"/>
</dbReference>
<comment type="similarity">
    <text evidence="2 6">Belongs to the Mediator complex subunit 10 family.</text>
</comment>
<dbReference type="EMBL" id="LBBL01000044">
    <property type="protein sequence ID" value="KKF96419.1"/>
    <property type="molecule type" value="Genomic_DNA"/>
</dbReference>
<keyword evidence="9" id="KW-1185">Reference proteome</keyword>
<accession>A0A0F8DKK2</accession>
<dbReference type="InterPro" id="IPR019145">
    <property type="entry name" value="Mediator_Med10"/>
</dbReference>
<evidence type="ECO:0000256" key="3">
    <source>
        <dbReference type="ARBA" id="ARBA00023015"/>
    </source>
</evidence>
<name>A0A0F8DKK2_CERFI</name>
<keyword evidence="3 6" id="KW-0805">Transcription regulation</keyword>
<dbReference type="Pfam" id="PF09748">
    <property type="entry name" value="Med10"/>
    <property type="match status" value="1"/>
</dbReference>
<feature type="compositionally biased region" description="Polar residues" evidence="7">
    <location>
        <begin position="156"/>
        <end position="171"/>
    </location>
</feature>
<dbReference type="GO" id="GO:0003712">
    <property type="term" value="F:transcription coregulator activity"/>
    <property type="evidence" value="ECO:0007669"/>
    <property type="project" value="InterPro"/>
</dbReference>
<keyword evidence="5 6" id="KW-0539">Nucleus</keyword>
<comment type="subunit">
    <text evidence="6">Component of the Mediator complex.</text>
</comment>
<evidence type="ECO:0000256" key="2">
    <source>
        <dbReference type="ARBA" id="ARBA00005389"/>
    </source>
</evidence>
<proteinExistence type="inferred from homology"/>
<comment type="caution">
    <text evidence="8">The sequence shown here is derived from an EMBL/GenBank/DDBJ whole genome shotgun (WGS) entry which is preliminary data.</text>
</comment>
<dbReference type="GO" id="GO:0016592">
    <property type="term" value="C:mediator complex"/>
    <property type="evidence" value="ECO:0007669"/>
    <property type="project" value="InterPro"/>
</dbReference>
<evidence type="ECO:0000256" key="1">
    <source>
        <dbReference type="ARBA" id="ARBA00004123"/>
    </source>
</evidence>
<evidence type="ECO:0000256" key="5">
    <source>
        <dbReference type="ARBA" id="ARBA00023242"/>
    </source>
</evidence>
<dbReference type="Proteomes" id="UP000034841">
    <property type="component" value="Unassembled WGS sequence"/>
</dbReference>